<reference evidence="2 3" key="1">
    <citation type="submission" date="2024-12" db="EMBL/GenBank/DDBJ databases">
        <authorList>
            <person name="Hu S."/>
        </authorList>
    </citation>
    <scope>NUCLEOTIDE SEQUENCE [LARGE SCALE GENOMIC DNA]</scope>
    <source>
        <strain evidence="2 3">P-25</strain>
    </source>
</reference>
<keyword evidence="1" id="KW-0812">Transmembrane</keyword>
<evidence type="ECO:0000313" key="3">
    <source>
        <dbReference type="Proteomes" id="UP001517367"/>
    </source>
</evidence>
<dbReference type="RefSeq" id="WP_138727709.1">
    <property type="nucleotide sequence ID" value="NZ_SRMP02000001.1"/>
</dbReference>
<comment type="caution">
    <text evidence="2">The sequence shown here is derived from an EMBL/GenBank/DDBJ whole genome shotgun (WGS) entry which is preliminary data.</text>
</comment>
<proteinExistence type="predicted"/>
<keyword evidence="3" id="KW-1185">Reference proteome</keyword>
<dbReference type="Proteomes" id="UP001517367">
    <property type="component" value="Unassembled WGS sequence"/>
</dbReference>
<keyword evidence="1" id="KW-1133">Transmembrane helix</keyword>
<keyword evidence="1" id="KW-0472">Membrane</keyword>
<dbReference type="EMBL" id="SRMP02000001">
    <property type="protein sequence ID" value="MFN0290114.1"/>
    <property type="molecule type" value="Genomic_DNA"/>
</dbReference>
<evidence type="ECO:0000313" key="2">
    <source>
        <dbReference type="EMBL" id="MFN0290114.1"/>
    </source>
</evidence>
<sequence length="159" mass="18051">MKKKYIISIYVGLVSISILVYIGFVAYSFIVKQCQNKYGLSYNNKRKELGITLLPPDWSVKERSKNFVGWSGNEKNVGHKRKAITFSGCNIEGELDVFRLRNENGKERLLEIQYSYPQKAKSPAVIYTYQVGHYAKLISKITADSLLNAENITPYGASL</sequence>
<organism evidence="2 3">
    <name type="scientific">Pedobacter helvus</name>
    <dbReference type="NCBI Taxonomy" id="2563444"/>
    <lineage>
        <taxon>Bacteria</taxon>
        <taxon>Pseudomonadati</taxon>
        <taxon>Bacteroidota</taxon>
        <taxon>Sphingobacteriia</taxon>
        <taxon>Sphingobacteriales</taxon>
        <taxon>Sphingobacteriaceae</taxon>
        <taxon>Pedobacter</taxon>
    </lineage>
</organism>
<evidence type="ECO:0000256" key="1">
    <source>
        <dbReference type="SAM" id="Phobius"/>
    </source>
</evidence>
<name>A0ABW9JEQ2_9SPHI</name>
<feature type="transmembrane region" description="Helical" evidence="1">
    <location>
        <begin position="7"/>
        <end position="30"/>
    </location>
</feature>
<protein>
    <submittedName>
        <fullName evidence="2">Uncharacterized protein</fullName>
    </submittedName>
</protein>
<gene>
    <name evidence="2" type="ORF">E5L68_001860</name>
</gene>
<accession>A0ABW9JEQ2</accession>